<evidence type="ECO:0000313" key="6">
    <source>
        <dbReference type="EMBL" id="KAK6173061.1"/>
    </source>
</evidence>
<keyword evidence="7" id="KW-1185">Reference proteome</keyword>
<dbReference type="GO" id="GO:0000428">
    <property type="term" value="C:DNA-directed RNA polymerase complex"/>
    <property type="evidence" value="ECO:0007669"/>
    <property type="project" value="UniProtKB-KW"/>
</dbReference>
<dbReference type="AlphaFoldDB" id="A0AAN8JBU1"/>
<dbReference type="Pfam" id="PF06870">
    <property type="entry name" value="RNA_pol_I_A49"/>
    <property type="match status" value="1"/>
</dbReference>
<evidence type="ECO:0000256" key="4">
    <source>
        <dbReference type="ARBA" id="ARBA00023163"/>
    </source>
</evidence>
<sequence>MSSSCSIKKIDTHGILVASFTNGQIKPEKSNALKFRYFTEKEKDGQNDEKKTRKVLVAERDASTCKTYVGDSTDITAPSQLYKYYVGVRNKRTGKMKVYDADLFNMIPQLNVQEKEEVKPQITSLSYVDKMKELTKAFGSTKRQRAVELSQKNAIQTDVLDSAIGSAVNHAISQDNFKEIIAKPSTDDSNECIPPHHAEVTSPEDIYKVEDIIGVREMEALTEICRNFFDYKTDEFKNSEGYSTYIMNRLPILPLDEDRRWIKCKCLMYIHMLTTLYRKRANELREKDILPKEWPDKLKYSILQQFTIKIEGDGTRKPVRCLSIRMKDKIILHILVLCLIVDNFTLEYSDIATDLKIGATRMPLLLRSVGCQIKIRVINKTSVKTAHLIAPLQLPEKNLLMAKRRK</sequence>
<evidence type="ECO:0000256" key="5">
    <source>
        <dbReference type="ARBA" id="ARBA00023242"/>
    </source>
</evidence>
<comment type="similarity">
    <text evidence="2">Belongs to the eukaryotic RPA49/POLR1E RNA polymerase subunit family.</text>
</comment>
<evidence type="ECO:0000256" key="1">
    <source>
        <dbReference type="ARBA" id="ARBA00004604"/>
    </source>
</evidence>
<dbReference type="EMBL" id="JAZGQO010000011">
    <property type="protein sequence ID" value="KAK6173061.1"/>
    <property type="molecule type" value="Genomic_DNA"/>
</dbReference>
<dbReference type="GO" id="GO:0003677">
    <property type="term" value="F:DNA binding"/>
    <property type="evidence" value="ECO:0007669"/>
    <property type="project" value="InterPro"/>
</dbReference>
<dbReference type="PANTHER" id="PTHR14440">
    <property type="entry name" value="DNA-DIRECTED RNA POLYMERASE I SUBUNIT RPA49"/>
    <property type="match status" value="1"/>
</dbReference>
<protein>
    <recommendedName>
        <fullName evidence="8">DNA-directed RNA polymerase I subunit RPA49</fullName>
    </recommendedName>
</protein>
<keyword evidence="4" id="KW-0804">Transcription</keyword>
<dbReference type="GO" id="GO:0005730">
    <property type="term" value="C:nucleolus"/>
    <property type="evidence" value="ECO:0007669"/>
    <property type="project" value="UniProtKB-SubCell"/>
</dbReference>
<comment type="subcellular location">
    <subcellularLocation>
        <location evidence="1">Nucleus</location>
        <location evidence="1">Nucleolus</location>
    </subcellularLocation>
</comment>
<dbReference type="GO" id="GO:0006351">
    <property type="term" value="P:DNA-templated transcription"/>
    <property type="evidence" value="ECO:0007669"/>
    <property type="project" value="InterPro"/>
</dbReference>
<evidence type="ECO:0000256" key="3">
    <source>
        <dbReference type="ARBA" id="ARBA00022478"/>
    </source>
</evidence>
<gene>
    <name evidence="6" type="ORF">SNE40_016594</name>
</gene>
<evidence type="ECO:0000313" key="7">
    <source>
        <dbReference type="Proteomes" id="UP001347796"/>
    </source>
</evidence>
<dbReference type="InterPro" id="IPR009668">
    <property type="entry name" value="RNA_pol-assoc_fac_A49-like"/>
</dbReference>
<comment type="caution">
    <text evidence="6">The sequence shown here is derived from an EMBL/GenBank/DDBJ whole genome shotgun (WGS) entry which is preliminary data.</text>
</comment>
<proteinExistence type="inferred from homology"/>
<organism evidence="6 7">
    <name type="scientific">Patella caerulea</name>
    <name type="common">Rayed Mediterranean limpet</name>
    <dbReference type="NCBI Taxonomy" id="87958"/>
    <lineage>
        <taxon>Eukaryota</taxon>
        <taxon>Metazoa</taxon>
        <taxon>Spiralia</taxon>
        <taxon>Lophotrochozoa</taxon>
        <taxon>Mollusca</taxon>
        <taxon>Gastropoda</taxon>
        <taxon>Patellogastropoda</taxon>
        <taxon>Patelloidea</taxon>
        <taxon>Patellidae</taxon>
        <taxon>Patella</taxon>
    </lineage>
</organism>
<accession>A0AAN8JBU1</accession>
<evidence type="ECO:0000256" key="2">
    <source>
        <dbReference type="ARBA" id="ARBA00009430"/>
    </source>
</evidence>
<dbReference type="Proteomes" id="UP001347796">
    <property type="component" value="Unassembled WGS sequence"/>
</dbReference>
<keyword evidence="3" id="KW-0240">DNA-directed RNA polymerase</keyword>
<name>A0AAN8JBU1_PATCE</name>
<reference evidence="6 7" key="1">
    <citation type="submission" date="2024-01" db="EMBL/GenBank/DDBJ databases">
        <title>The genome of the rayed Mediterranean limpet Patella caerulea (Linnaeus, 1758).</title>
        <authorList>
            <person name="Anh-Thu Weber A."/>
            <person name="Halstead-Nussloch G."/>
        </authorList>
    </citation>
    <scope>NUCLEOTIDE SEQUENCE [LARGE SCALE GENOMIC DNA]</scope>
    <source>
        <strain evidence="6">AATW-2023a</strain>
        <tissue evidence="6">Whole specimen</tissue>
    </source>
</reference>
<keyword evidence="5" id="KW-0539">Nucleus</keyword>
<evidence type="ECO:0008006" key="8">
    <source>
        <dbReference type="Google" id="ProtNLM"/>
    </source>
</evidence>